<gene>
    <name evidence="2" type="ORF">ACFQ2J_07220</name>
</gene>
<keyword evidence="3" id="KW-1185">Reference proteome</keyword>
<dbReference type="Proteomes" id="UP001596990">
    <property type="component" value="Unassembled WGS sequence"/>
</dbReference>
<dbReference type="InterPro" id="IPR010718">
    <property type="entry name" value="DUF1294"/>
</dbReference>
<evidence type="ECO:0000313" key="3">
    <source>
        <dbReference type="Proteomes" id="UP001596990"/>
    </source>
</evidence>
<organism evidence="2 3">
    <name type="scientific">Thalassobacillus hwangdonensis</name>
    <dbReference type="NCBI Taxonomy" id="546108"/>
    <lineage>
        <taxon>Bacteria</taxon>
        <taxon>Bacillati</taxon>
        <taxon>Bacillota</taxon>
        <taxon>Bacilli</taxon>
        <taxon>Bacillales</taxon>
        <taxon>Bacillaceae</taxon>
        <taxon>Thalassobacillus</taxon>
    </lineage>
</organism>
<dbReference type="Pfam" id="PF06961">
    <property type="entry name" value="DUF1294"/>
    <property type="match status" value="1"/>
</dbReference>
<name>A0ABW3KZK3_9BACI</name>
<evidence type="ECO:0000256" key="1">
    <source>
        <dbReference type="SAM" id="Phobius"/>
    </source>
</evidence>
<dbReference type="RefSeq" id="WP_386057940.1">
    <property type="nucleotide sequence ID" value="NZ_JBHTKL010000001.1"/>
</dbReference>
<feature type="transmembrane region" description="Helical" evidence="1">
    <location>
        <begin position="6"/>
        <end position="24"/>
    </location>
</feature>
<keyword evidence="1" id="KW-0812">Transmembrane</keyword>
<sequence>MTIQMLIGYYLVVNLLLFILMGLDKRKSRRDQWRVPEKRLWLLALLGGALGGVMGMKVFRHKTKHSSFKIGMPVLLLIHVLLVGYVVQKLYLG</sequence>
<reference evidence="3" key="1">
    <citation type="journal article" date="2019" name="Int. J. Syst. Evol. Microbiol.">
        <title>The Global Catalogue of Microorganisms (GCM) 10K type strain sequencing project: providing services to taxonomists for standard genome sequencing and annotation.</title>
        <authorList>
            <consortium name="The Broad Institute Genomics Platform"/>
            <consortium name="The Broad Institute Genome Sequencing Center for Infectious Disease"/>
            <person name="Wu L."/>
            <person name="Ma J."/>
        </authorList>
    </citation>
    <scope>NUCLEOTIDE SEQUENCE [LARGE SCALE GENOMIC DNA]</scope>
    <source>
        <strain evidence="3">CCUG 56607</strain>
    </source>
</reference>
<dbReference type="EMBL" id="JBHTKL010000001">
    <property type="protein sequence ID" value="MFD1018986.1"/>
    <property type="molecule type" value="Genomic_DNA"/>
</dbReference>
<feature type="transmembrane region" description="Helical" evidence="1">
    <location>
        <begin position="40"/>
        <end position="58"/>
    </location>
</feature>
<feature type="transmembrane region" description="Helical" evidence="1">
    <location>
        <begin position="70"/>
        <end position="87"/>
    </location>
</feature>
<proteinExistence type="predicted"/>
<accession>A0ABW3KZK3</accession>
<comment type="caution">
    <text evidence="2">The sequence shown here is derived from an EMBL/GenBank/DDBJ whole genome shotgun (WGS) entry which is preliminary data.</text>
</comment>
<keyword evidence="1" id="KW-0472">Membrane</keyword>
<evidence type="ECO:0000313" key="2">
    <source>
        <dbReference type="EMBL" id="MFD1018986.1"/>
    </source>
</evidence>
<protein>
    <submittedName>
        <fullName evidence="2">DUF1294 domain-containing protein</fullName>
    </submittedName>
</protein>
<keyword evidence="1" id="KW-1133">Transmembrane helix</keyword>